<gene>
    <name evidence="2" type="ORF">CAL15_02570</name>
</gene>
<dbReference type="EMBL" id="CP021111">
    <property type="protein sequence ID" value="ARP93365.1"/>
    <property type="molecule type" value="Genomic_DNA"/>
</dbReference>
<organism evidence="2 3">
    <name type="scientific">Bordetella genomosp. 13</name>
    <dbReference type="NCBI Taxonomy" id="463040"/>
    <lineage>
        <taxon>Bacteria</taxon>
        <taxon>Pseudomonadati</taxon>
        <taxon>Pseudomonadota</taxon>
        <taxon>Betaproteobacteria</taxon>
        <taxon>Burkholderiales</taxon>
        <taxon>Alcaligenaceae</taxon>
        <taxon>Bordetella</taxon>
    </lineage>
</organism>
<dbReference type="STRING" id="463040.CAL15_02570"/>
<dbReference type="CDD" id="cd16364">
    <property type="entry name" value="T3SC_I-like"/>
    <property type="match status" value="1"/>
</dbReference>
<feature type="region of interest" description="Disordered" evidence="1">
    <location>
        <begin position="148"/>
        <end position="170"/>
    </location>
</feature>
<sequence length="170" mass="18346">MGMLPASQRNKDHQMDKRALASQLLANLGATLTVGPLALDEATQSCVLVFDGDLILNIEYDDTQSRLVLSCYLEELPRSGAEPLLRELLAANLYWHRTQGATLGLEEGTGGVILTYGHGVSELDGPGFEAAVENFMNQAERWRRRIADAATSEPGSDLPHPAPSGPPTYA</sequence>
<keyword evidence="3" id="KW-1185">Reference proteome</keyword>
<feature type="compositionally biased region" description="Pro residues" evidence="1">
    <location>
        <begin position="160"/>
        <end position="170"/>
    </location>
</feature>
<evidence type="ECO:0000313" key="3">
    <source>
        <dbReference type="Proteomes" id="UP000194161"/>
    </source>
</evidence>
<name>A0A1W6Z801_9BORD</name>
<dbReference type="GO" id="GO:0030254">
    <property type="term" value="P:protein secretion by the type III secretion system"/>
    <property type="evidence" value="ECO:0007669"/>
    <property type="project" value="InterPro"/>
</dbReference>
<evidence type="ECO:0000313" key="2">
    <source>
        <dbReference type="EMBL" id="ARP93365.1"/>
    </source>
</evidence>
<dbReference type="InterPro" id="IPR010261">
    <property type="entry name" value="Tir_chaperone"/>
</dbReference>
<protein>
    <recommendedName>
        <fullName evidence="4">Type III secretion system chaperone</fullName>
    </recommendedName>
</protein>
<dbReference type="Gene3D" id="3.30.1460.10">
    <property type="match status" value="1"/>
</dbReference>
<dbReference type="AlphaFoldDB" id="A0A1W6Z801"/>
<dbReference type="Proteomes" id="UP000194161">
    <property type="component" value="Chromosome"/>
</dbReference>
<proteinExistence type="predicted"/>
<evidence type="ECO:0000256" key="1">
    <source>
        <dbReference type="SAM" id="MobiDB-lite"/>
    </source>
</evidence>
<dbReference type="KEGG" id="bgm:CAL15_02570"/>
<accession>A0A1W6Z801</accession>
<dbReference type="SUPFAM" id="SSF69635">
    <property type="entry name" value="Type III secretory system chaperone-like"/>
    <property type="match status" value="1"/>
</dbReference>
<dbReference type="Pfam" id="PF05932">
    <property type="entry name" value="CesT"/>
    <property type="match status" value="1"/>
</dbReference>
<reference evidence="2 3" key="1">
    <citation type="submission" date="2017-05" db="EMBL/GenBank/DDBJ databases">
        <title>Complete and WGS of Bordetella genogroups.</title>
        <authorList>
            <person name="Spilker T."/>
            <person name="LiPuma J."/>
        </authorList>
    </citation>
    <scope>NUCLEOTIDE SEQUENCE [LARGE SCALE GENOMIC DNA]</scope>
    <source>
        <strain evidence="2 3">AU7206</strain>
    </source>
</reference>
<evidence type="ECO:0008006" key="4">
    <source>
        <dbReference type="Google" id="ProtNLM"/>
    </source>
</evidence>